<accession>A0ABW5B8Q8</accession>
<reference evidence="2" key="1">
    <citation type="journal article" date="2019" name="Int. J. Syst. Evol. Microbiol.">
        <title>The Global Catalogue of Microorganisms (GCM) 10K type strain sequencing project: providing services to taxonomists for standard genome sequencing and annotation.</title>
        <authorList>
            <consortium name="The Broad Institute Genomics Platform"/>
            <consortium name="The Broad Institute Genome Sequencing Center for Infectious Disease"/>
            <person name="Wu L."/>
            <person name="Ma J."/>
        </authorList>
    </citation>
    <scope>NUCLEOTIDE SEQUENCE [LARGE SCALE GENOMIC DNA]</scope>
    <source>
        <strain evidence="2">KCTC 19812</strain>
    </source>
</reference>
<gene>
    <name evidence="1" type="ORF">ACFSKV_10755</name>
</gene>
<dbReference type="RefSeq" id="WP_380802408.1">
    <property type="nucleotide sequence ID" value="NZ_JBHUIV010000016.1"/>
</dbReference>
<sequence length="152" mass="17666">MGDKNQKRFQDKQMKLSDFYQEVWVVCPKCSQMAIATVDFEKKSARLVCRHCGHSQQKSTMMDQKASLQVAANSYFNASPWLSADFKGQHLFACNAAHLEYLEKYIAADLRENKDRQFFTMLEKLPKWMQSAKNREALLKQIALLKKKIPII</sequence>
<keyword evidence="2" id="KW-1185">Reference proteome</keyword>
<dbReference type="Proteomes" id="UP001597414">
    <property type="component" value="Unassembled WGS sequence"/>
</dbReference>
<name>A0ABW5B8Q8_9BACT</name>
<proteinExistence type="predicted"/>
<dbReference type="EMBL" id="JBHUIV010000016">
    <property type="protein sequence ID" value="MFD2202050.1"/>
    <property type="molecule type" value="Genomic_DNA"/>
</dbReference>
<organism evidence="1 2">
    <name type="scientific">Shivajiella indica</name>
    <dbReference type="NCBI Taxonomy" id="872115"/>
    <lineage>
        <taxon>Bacteria</taxon>
        <taxon>Pseudomonadati</taxon>
        <taxon>Bacteroidota</taxon>
        <taxon>Cytophagia</taxon>
        <taxon>Cytophagales</taxon>
        <taxon>Cyclobacteriaceae</taxon>
        <taxon>Shivajiella</taxon>
    </lineage>
</organism>
<evidence type="ECO:0000313" key="1">
    <source>
        <dbReference type="EMBL" id="MFD2202050.1"/>
    </source>
</evidence>
<comment type="caution">
    <text evidence="1">The sequence shown here is derived from an EMBL/GenBank/DDBJ whole genome shotgun (WGS) entry which is preliminary data.</text>
</comment>
<evidence type="ECO:0008006" key="3">
    <source>
        <dbReference type="Google" id="ProtNLM"/>
    </source>
</evidence>
<protein>
    <recommendedName>
        <fullName evidence="3">TFIIB-type zinc ribbon-containing protein</fullName>
    </recommendedName>
</protein>
<evidence type="ECO:0000313" key="2">
    <source>
        <dbReference type="Proteomes" id="UP001597414"/>
    </source>
</evidence>